<reference evidence="1" key="1">
    <citation type="journal article" date="2021" name="Nat. Commun.">
        <title>Genetic determinants of endophytism in the Arabidopsis root mycobiome.</title>
        <authorList>
            <person name="Mesny F."/>
            <person name="Miyauchi S."/>
            <person name="Thiergart T."/>
            <person name="Pickel B."/>
            <person name="Atanasova L."/>
            <person name="Karlsson M."/>
            <person name="Huettel B."/>
            <person name="Barry K.W."/>
            <person name="Haridas S."/>
            <person name="Chen C."/>
            <person name="Bauer D."/>
            <person name="Andreopoulos W."/>
            <person name="Pangilinan J."/>
            <person name="LaButti K."/>
            <person name="Riley R."/>
            <person name="Lipzen A."/>
            <person name="Clum A."/>
            <person name="Drula E."/>
            <person name="Henrissat B."/>
            <person name="Kohler A."/>
            <person name="Grigoriev I.V."/>
            <person name="Martin F.M."/>
            <person name="Hacquard S."/>
        </authorList>
    </citation>
    <scope>NUCLEOTIDE SEQUENCE</scope>
    <source>
        <strain evidence="1">MPI-CAGE-CH-0235</strain>
    </source>
</reference>
<protein>
    <submittedName>
        <fullName evidence="1">Uncharacterized protein</fullName>
    </submittedName>
</protein>
<accession>A0A8K0WQE3</accession>
<proteinExistence type="predicted"/>
<keyword evidence="2" id="KW-1185">Reference proteome</keyword>
<gene>
    <name evidence="1" type="ORF">B0I35DRAFT_238708</name>
</gene>
<dbReference type="Proteomes" id="UP000813444">
    <property type="component" value="Unassembled WGS sequence"/>
</dbReference>
<sequence>MQGRRIGLATLMRGCRRLARRRMISDASQIHSPFASSLVSADAARRVRLVDLPAVQASSLAVGHLLHEDFRAILGKGVAPVQDSVDALRGRPGIFARTGLTQLTDEGAKKDLVQLHLHCVIHLVPGGVIGDEVGVVGSVSRVVDVGVLTQPVEELHHLRRDAEAVATDGVCGFGGGRLAVVPGAADDARVKTEDGDALVRATAPRTALLMPAWFGGDGLDDKVVGSGARTLPEEGNLGRQKRDEGIPQVLPEAHLFRLDFHSRRLFHCLQWVSPKRQEELCMVTRRRSEACWMVGRILKDKTKTDCKVICLYIRVEAR</sequence>
<evidence type="ECO:0000313" key="1">
    <source>
        <dbReference type="EMBL" id="KAH7318278.1"/>
    </source>
</evidence>
<dbReference type="EMBL" id="JAGPNK010000007">
    <property type="protein sequence ID" value="KAH7318278.1"/>
    <property type="molecule type" value="Genomic_DNA"/>
</dbReference>
<dbReference type="AlphaFoldDB" id="A0A8K0WQE3"/>
<name>A0A8K0WQE3_9HYPO</name>
<organism evidence="1 2">
    <name type="scientific">Stachybotrys elegans</name>
    <dbReference type="NCBI Taxonomy" id="80388"/>
    <lineage>
        <taxon>Eukaryota</taxon>
        <taxon>Fungi</taxon>
        <taxon>Dikarya</taxon>
        <taxon>Ascomycota</taxon>
        <taxon>Pezizomycotina</taxon>
        <taxon>Sordariomycetes</taxon>
        <taxon>Hypocreomycetidae</taxon>
        <taxon>Hypocreales</taxon>
        <taxon>Stachybotryaceae</taxon>
        <taxon>Stachybotrys</taxon>
    </lineage>
</organism>
<evidence type="ECO:0000313" key="2">
    <source>
        <dbReference type="Proteomes" id="UP000813444"/>
    </source>
</evidence>
<comment type="caution">
    <text evidence="1">The sequence shown here is derived from an EMBL/GenBank/DDBJ whole genome shotgun (WGS) entry which is preliminary data.</text>
</comment>